<evidence type="ECO:0000256" key="1">
    <source>
        <dbReference type="SAM" id="MobiDB-lite"/>
    </source>
</evidence>
<accession>A0ABV7NSN6</accession>
<evidence type="ECO:0000313" key="3">
    <source>
        <dbReference type="Proteomes" id="UP001595645"/>
    </source>
</evidence>
<organism evidence="2 3">
    <name type="scientific">Amycolatopsis speibonae</name>
    <dbReference type="NCBI Taxonomy" id="1450224"/>
    <lineage>
        <taxon>Bacteria</taxon>
        <taxon>Bacillati</taxon>
        <taxon>Actinomycetota</taxon>
        <taxon>Actinomycetes</taxon>
        <taxon>Pseudonocardiales</taxon>
        <taxon>Pseudonocardiaceae</taxon>
        <taxon>Amycolatopsis</taxon>
    </lineage>
</organism>
<dbReference type="RefSeq" id="WP_378238480.1">
    <property type="nucleotide sequence ID" value="NZ_JBHRWK010000014.1"/>
</dbReference>
<keyword evidence="3" id="KW-1185">Reference proteome</keyword>
<evidence type="ECO:0008006" key="4">
    <source>
        <dbReference type="Google" id="ProtNLM"/>
    </source>
</evidence>
<dbReference type="EMBL" id="JBHRWK010000014">
    <property type="protein sequence ID" value="MFC3449794.1"/>
    <property type="molecule type" value="Genomic_DNA"/>
</dbReference>
<feature type="region of interest" description="Disordered" evidence="1">
    <location>
        <begin position="29"/>
        <end position="60"/>
    </location>
</feature>
<protein>
    <recommendedName>
        <fullName evidence="4">SD-repeat containing protein B domain-containing protein</fullName>
    </recommendedName>
</protein>
<reference evidence="3" key="1">
    <citation type="journal article" date="2019" name="Int. J. Syst. Evol. Microbiol.">
        <title>The Global Catalogue of Microorganisms (GCM) 10K type strain sequencing project: providing services to taxonomists for standard genome sequencing and annotation.</title>
        <authorList>
            <consortium name="The Broad Institute Genomics Platform"/>
            <consortium name="The Broad Institute Genome Sequencing Center for Infectious Disease"/>
            <person name="Wu L."/>
            <person name="Ma J."/>
        </authorList>
    </citation>
    <scope>NUCLEOTIDE SEQUENCE [LARGE SCALE GENOMIC DNA]</scope>
    <source>
        <strain evidence="3">CGMCC 4.7676</strain>
    </source>
</reference>
<dbReference type="Proteomes" id="UP001595645">
    <property type="component" value="Unassembled WGS sequence"/>
</dbReference>
<gene>
    <name evidence="2" type="ORF">ACFOSH_10165</name>
</gene>
<dbReference type="Gene3D" id="2.60.40.10">
    <property type="entry name" value="Immunoglobulins"/>
    <property type="match status" value="1"/>
</dbReference>
<dbReference type="InterPro" id="IPR013783">
    <property type="entry name" value="Ig-like_fold"/>
</dbReference>
<comment type="caution">
    <text evidence="2">The sequence shown here is derived from an EMBL/GenBank/DDBJ whole genome shotgun (WGS) entry which is preliminary data.</text>
</comment>
<sequence>MPPGQWGDFDSVKQAGMLAPGQQVELKASGKVPGKRVDDHGQVWTDKNGNGRVDTGEGVPNTTVTLVTEDNGLASWARTDANGFATFPQVGVYRLRDAGPWQPIGDTWNYVAAPPYRLGDWSQQVAPR</sequence>
<dbReference type="SUPFAM" id="SSF117074">
    <property type="entry name" value="Hypothetical protein PA1324"/>
    <property type="match status" value="1"/>
</dbReference>
<proteinExistence type="predicted"/>
<evidence type="ECO:0000313" key="2">
    <source>
        <dbReference type="EMBL" id="MFC3449794.1"/>
    </source>
</evidence>
<name>A0ABV7NSN6_9PSEU</name>